<dbReference type="GO" id="GO:0004222">
    <property type="term" value="F:metalloendopeptidase activity"/>
    <property type="evidence" value="ECO:0007669"/>
    <property type="project" value="UniProtKB-UniRule"/>
</dbReference>
<dbReference type="CDD" id="cd07336">
    <property type="entry name" value="M48B_HtpX_like"/>
    <property type="match status" value="1"/>
</dbReference>
<dbReference type="NCBIfam" id="NF002363">
    <property type="entry name" value="PRK01345.1"/>
    <property type="match status" value="1"/>
</dbReference>
<keyword evidence="8 12" id="KW-0862">Zinc</keyword>
<feature type="transmembrane region" description="Helical" evidence="12">
    <location>
        <begin position="30"/>
        <end position="47"/>
    </location>
</feature>
<keyword evidence="5 12" id="KW-0812">Transmembrane</keyword>
<feature type="binding site" evidence="12">
    <location>
        <position position="130"/>
    </location>
    <ligand>
        <name>Zn(2+)</name>
        <dbReference type="ChEBI" id="CHEBI:29105"/>
        <note>catalytic</note>
    </ligand>
</feature>
<evidence type="ECO:0000256" key="11">
    <source>
        <dbReference type="ARBA" id="ARBA00023136"/>
    </source>
</evidence>
<protein>
    <recommendedName>
        <fullName evidence="12">Protease HtpX homolog</fullName>
        <ecNumber evidence="12">3.4.24.-</ecNumber>
    </recommendedName>
</protein>
<dbReference type="NCBIfam" id="NF002826">
    <property type="entry name" value="PRK03001.1"/>
    <property type="match status" value="1"/>
</dbReference>
<dbReference type="PATRIC" id="fig|1238182.3.peg.991"/>
<dbReference type="EC" id="3.4.24.-" evidence="12"/>
<dbReference type="InterPro" id="IPR022919">
    <property type="entry name" value="Pept_M48_protease_HtpX"/>
</dbReference>
<evidence type="ECO:0000256" key="9">
    <source>
        <dbReference type="ARBA" id="ARBA00022989"/>
    </source>
</evidence>
<feature type="transmembrane region" description="Helical" evidence="12">
    <location>
        <begin position="140"/>
        <end position="163"/>
    </location>
</feature>
<dbReference type="STRING" id="1238182.C882_3243"/>
<evidence type="ECO:0000313" key="14">
    <source>
        <dbReference type="EMBL" id="EKV32179.1"/>
    </source>
</evidence>
<dbReference type="GO" id="GO:0008270">
    <property type="term" value="F:zinc ion binding"/>
    <property type="evidence" value="ECO:0007669"/>
    <property type="project" value="UniProtKB-UniRule"/>
</dbReference>
<dbReference type="OrthoDB" id="15218at2"/>
<organism evidence="14 15">
    <name type="scientific">Caenispirillum salinarum AK4</name>
    <dbReference type="NCBI Taxonomy" id="1238182"/>
    <lineage>
        <taxon>Bacteria</taxon>
        <taxon>Pseudomonadati</taxon>
        <taxon>Pseudomonadota</taxon>
        <taxon>Alphaproteobacteria</taxon>
        <taxon>Rhodospirillales</taxon>
        <taxon>Novispirillaceae</taxon>
        <taxon>Caenispirillum</taxon>
    </lineage>
</organism>
<evidence type="ECO:0000256" key="1">
    <source>
        <dbReference type="ARBA" id="ARBA00004651"/>
    </source>
</evidence>
<evidence type="ECO:0000256" key="3">
    <source>
        <dbReference type="ARBA" id="ARBA00022475"/>
    </source>
</evidence>
<keyword evidence="3 12" id="KW-1003">Cell membrane</keyword>
<comment type="subcellular location">
    <subcellularLocation>
        <location evidence="1 12">Cell membrane</location>
        <topology evidence="1 12">Multi-pass membrane protein</topology>
    </subcellularLocation>
</comment>
<dbReference type="Proteomes" id="UP000009881">
    <property type="component" value="Unassembled WGS sequence"/>
</dbReference>
<accession>K9H537</accession>
<dbReference type="PANTHER" id="PTHR43221:SF1">
    <property type="entry name" value="PROTEASE HTPX"/>
    <property type="match status" value="1"/>
</dbReference>
<evidence type="ECO:0000259" key="13">
    <source>
        <dbReference type="Pfam" id="PF01435"/>
    </source>
</evidence>
<feature type="transmembrane region" description="Helical" evidence="12">
    <location>
        <begin position="175"/>
        <end position="194"/>
    </location>
</feature>
<evidence type="ECO:0000313" key="15">
    <source>
        <dbReference type="Proteomes" id="UP000009881"/>
    </source>
</evidence>
<evidence type="ECO:0000256" key="8">
    <source>
        <dbReference type="ARBA" id="ARBA00022833"/>
    </source>
</evidence>
<dbReference type="RefSeq" id="WP_009539440.1">
    <property type="nucleotide sequence ID" value="NZ_ANHY01000004.1"/>
</dbReference>
<evidence type="ECO:0000256" key="6">
    <source>
        <dbReference type="ARBA" id="ARBA00022723"/>
    </source>
</evidence>
<evidence type="ECO:0000256" key="2">
    <source>
        <dbReference type="ARBA" id="ARBA00009779"/>
    </source>
</evidence>
<dbReference type="GO" id="GO:0006508">
    <property type="term" value="P:proteolysis"/>
    <property type="evidence" value="ECO:0007669"/>
    <property type="project" value="UniProtKB-KW"/>
</dbReference>
<dbReference type="InterPro" id="IPR050083">
    <property type="entry name" value="HtpX_protease"/>
</dbReference>
<reference evidence="14 15" key="1">
    <citation type="journal article" date="2013" name="Genome Announc.">
        <title>Draft Genome Sequence of an Alphaproteobacterium, Caenispirillum salinarum AK4(T), Isolated from a Solar Saltern.</title>
        <authorList>
            <person name="Khatri I."/>
            <person name="Singh A."/>
            <person name="Korpole S."/>
            <person name="Pinnaka A.K."/>
            <person name="Subramanian S."/>
        </authorList>
    </citation>
    <scope>NUCLEOTIDE SEQUENCE [LARGE SCALE GENOMIC DNA]</scope>
    <source>
        <strain evidence="14 15">AK4</strain>
    </source>
</reference>
<dbReference type="PANTHER" id="PTHR43221">
    <property type="entry name" value="PROTEASE HTPX"/>
    <property type="match status" value="1"/>
</dbReference>
<dbReference type="InterPro" id="IPR001915">
    <property type="entry name" value="Peptidase_M48"/>
</dbReference>
<feature type="domain" description="Peptidase M48" evidence="13">
    <location>
        <begin position="65"/>
        <end position="279"/>
    </location>
</feature>
<dbReference type="GO" id="GO:0005886">
    <property type="term" value="C:plasma membrane"/>
    <property type="evidence" value="ECO:0007669"/>
    <property type="project" value="UniProtKB-SubCell"/>
</dbReference>
<dbReference type="Pfam" id="PF01435">
    <property type="entry name" value="Peptidase_M48"/>
    <property type="match status" value="1"/>
</dbReference>
<evidence type="ECO:0000256" key="12">
    <source>
        <dbReference type="HAMAP-Rule" id="MF_00188"/>
    </source>
</evidence>
<dbReference type="eggNOG" id="COG0501">
    <property type="taxonomic scope" value="Bacteria"/>
</dbReference>
<evidence type="ECO:0000256" key="7">
    <source>
        <dbReference type="ARBA" id="ARBA00022801"/>
    </source>
</evidence>
<evidence type="ECO:0000256" key="10">
    <source>
        <dbReference type="ARBA" id="ARBA00023049"/>
    </source>
</evidence>
<evidence type="ECO:0000256" key="5">
    <source>
        <dbReference type="ARBA" id="ARBA00022692"/>
    </source>
</evidence>
<keyword evidence="9 12" id="KW-1133">Transmembrane helix</keyword>
<keyword evidence="6 12" id="KW-0479">Metal-binding</keyword>
<keyword evidence="11 12" id="KW-0472">Membrane</keyword>
<feature type="transmembrane region" description="Helical" evidence="12">
    <location>
        <begin position="7"/>
        <end position="24"/>
    </location>
</feature>
<comment type="similarity">
    <text evidence="2 12">Belongs to the peptidase M48B family.</text>
</comment>
<feature type="binding site" evidence="12">
    <location>
        <position position="134"/>
    </location>
    <ligand>
        <name>Zn(2+)</name>
        <dbReference type="ChEBI" id="CHEBI:29105"/>
        <note>catalytic</note>
    </ligand>
</feature>
<dbReference type="Gene3D" id="3.30.2010.10">
    <property type="entry name" value="Metalloproteases ('zincins'), catalytic domain"/>
    <property type="match status" value="1"/>
</dbReference>
<keyword evidence="4 12" id="KW-0645">Protease</keyword>
<feature type="active site" evidence="12">
    <location>
        <position position="131"/>
    </location>
</feature>
<dbReference type="HAMAP" id="MF_00188">
    <property type="entry name" value="Pept_M48_protease_HtpX"/>
    <property type="match status" value="1"/>
</dbReference>
<dbReference type="EMBL" id="ANHY01000004">
    <property type="protein sequence ID" value="EKV32179.1"/>
    <property type="molecule type" value="Genomic_DNA"/>
</dbReference>
<keyword evidence="10 12" id="KW-0482">Metalloprotease</keyword>
<dbReference type="AlphaFoldDB" id="K9H537"/>
<keyword evidence="15" id="KW-1185">Reference proteome</keyword>
<comment type="caution">
    <text evidence="14">The sequence shown here is derived from an EMBL/GenBank/DDBJ whole genome shotgun (WGS) entry which is preliminary data.</text>
</comment>
<gene>
    <name evidence="12" type="primary">htpX</name>
    <name evidence="14" type="ORF">C882_3243</name>
</gene>
<evidence type="ECO:0000256" key="4">
    <source>
        <dbReference type="ARBA" id="ARBA00022670"/>
    </source>
</evidence>
<name>K9H537_9PROT</name>
<proteinExistence type="inferred from homology"/>
<keyword evidence="7 12" id="KW-0378">Hydrolase</keyword>
<comment type="cofactor">
    <cofactor evidence="12">
        <name>Zn(2+)</name>
        <dbReference type="ChEBI" id="CHEBI:29105"/>
    </cofactor>
    <text evidence="12">Binds 1 zinc ion per subunit.</text>
</comment>
<sequence>MNTLRVGLLLAAMTALFLVVGWLIGGTAGMVVALVVATGMNAFAYWNSDRMILRMYKAREVDAHTAPQLYGIVERLAHRADLPMPRVYVIESAQPNAFATGRNPRNAAVAATTGLLRLLNAEELAGVMAHELAHVKHRDILTGTITATLAGAIGMLANFALFFGATSNDEEGSPLGFVGLLLMSILAPLAAMIVQMGVSRSNEYAADAAGAEICGQPLWLASALEKLETGTRAIDNVRAENNPGTAHLFIVNPLHAHAVDSLFSTHPKTANRIARLRQMAGTDGLGTLAATGPWG</sequence>
<feature type="binding site" evidence="12">
    <location>
        <position position="203"/>
    </location>
    <ligand>
        <name>Zn(2+)</name>
        <dbReference type="ChEBI" id="CHEBI:29105"/>
        <note>catalytic</note>
    </ligand>
</feature>